<organism evidence="1 2">
    <name type="scientific">Lentzea indica</name>
    <dbReference type="NCBI Taxonomy" id="2604800"/>
    <lineage>
        <taxon>Bacteria</taxon>
        <taxon>Bacillati</taxon>
        <taxon>Actinomycetota</taxon>
        <taxon>Actinomycetes</taxon>
        <taxon>Pseudonocardiales</taxon>
        <taxon>Pseudonocardiaceae</taxon>
        <taxon>Lentzea</taxon>
    </lineage>
</organism>
<protein>
    <submittedName>
        <fullName evidence="1">Uncharacterized protein</fullName>
    </submittedName>
</protein>
<dbReference type="RefSeq" id="WP_167972888.1">
    <property type="nucleotide sequence ID" value="NZ_VSRL01000029.1"/>
</dbReference>
<evidence type="ECO:0000313" key="1">
    <source>
        <dbReference type="EMBL" id="NKE57317.1"/>
    </source>
</evidence>
<comment type="caution">
    <text evidence="1">The sequence shown here is derived from an EMBL/GenBank/DDBJ whole genome shotgun (WGS) entry which is preliminary data.</text>
</comment>
<sequence length="110" mass="12572">MTKPRHAVLEGTRIPRLQNPDDSRIEAAVRTLARESVVVLSETNDDNTYIQVWQRPDGLYQLEHRAGSPLEHFQTVTVSADKVHAAFTAWLDNDEGWADPFTWKPISELF</sequence>
<keyword evidence="2" id="KW-1185">Reference proteome</keyword>
<name>A0ABX1FEM6_9PSEU</name>
<reference evidence="1 2" key="1">
    <citation type="submission" date="2019-08" db="EMBL/GenBank/DDBJ databases">
        <title>Lentzea from Indian Himalayas.</title>
        <authorList>
            <person name="Mandal S."/>
            <person name="Mallick Gupta A."/>
            <person name="Maiti P.K."/>
            <person name="Sarkar J."/>
            <person name="Mandal S."/>
        </authorList>
    </citation>
    <scope>NUCLEOTIDE SEQUENCE [LARGE SCALE GENOMIC DNA]</scope>
    <source>
        <strain evidence="1 2">PSKA42</strain>
    </source>
</reference>
<gene>
    <name evidence="1" type="ORF">FXN61_10920</name>
</gene>
<dbReference type="Proteomes" id="UP001515943">
    <property type="component" value="Unassembled WGS sequence"/>
</dbReference>
<evidence type="ECO:0000313" key="2">
    <source>
        <dbReference type="Proteomes" id="UP001515943"/>
    </source>
</evidence>
<proteinExistence type="predicted"/>
<accession>A0ABX1FEM6</accession>
<dbReference type="EMBL" id="VSRL01000029">
    <property type="protein sequence ID" value="NKE57317.1"/>
    <property type="molecule type" value="Genomic_DNA"/>
</dbReference>